<organism evidence="2 3">
    <name type="scientific">Microcystis aeruginosa NIES-44</name>
    <dbReference type="NCBI Taxonomy" id="449439"/>
    <lineage>
        <taxon>Bacteria</taxon>
        <taxon>Bacillati</taxon>
        <taxon>Cyanobacteriota</taxon>
        <taxon>Cyanophyceae</taxon>
        <taxon>Oscillatoriophycideae</taxon>
        <taxon>Chroococcales</taxon>
        <taxon>Microcystaceae</taxon>
        <taxon>Microcystis</taxon>
    </lineage>
</organism>
<keyword evidence="1" id="KW-0472">Membrane</keyword>
<name>A0A0A1VUL4_MICAE</name>
<keyword evidence="1" id="KW-1133">Transmembrane helix</keyword>
<dbReference type="AlphaFoldDB" id="A0A0A1VUL4"/>
<evidence type="ECO:0000313" key="3">
    <source>
        <dbReference type="Proteomes" id="UP000030321"/>
    </source>
</evidence>
<comment type="caution">
    <text evidence="2">The sequence shown here is derived from an EMBL/GenBank/DDBJ whole genome shotgun (WGS) entry which is preliminary data.</text>
</comment>
<gene>
    <name evidence="2" type="ORF">N44_02194</name>
</gene>
<sequence>MAAILATGLGRPFFIICRAVINQGYRSIYAAIILSIIGLFLAIFTRK</sequence>
<dbReference type="EMBL" id="BBPA01000039">
    <property type="protein sequence ID" value="GAL93507.1"/>
    <property type="molecule type" value="Genomic_DNA"/>
</dbReference>
<evidence type="ECO:0000256" key="1">
    <source>
        <dbReference type="SAM" id="Phobius"/>
    </source>
</evidence>
<keyword evidence="1" id="KW-0812">Transmembrane</keyword>
<protein>
    <submittedName>
        <fullName evidence="2">Uncharacterized protein</fullName>
    </submittedName>
</protein>
<dbReference type="Proteomes" id="UP000030321">
    <property type="component" value="Unassembled WGS sequence"/>
</dbReference>
<accession>A0A0A1VUL4</accession>
<proteinExistence type="predicted"/>
<reference evidence="3" key="1">
    <citation type="journal article" date="2015" name="Genome">
        <title>Whole Genome Sequence of the Non-Microcystin-Producing Microcystis aeruginosa Strain NIES-44.</title>
        <authorList>
            <person name="Okano K."/>
            <person name="Miyata N."/>
            <person name="Ozaki Y."/>
        </authorList>
    </citation>
    <scope>NUCLEOTIDE SEQUENCE [LARGE SCALE GENOMIC DNA]</scope>
    <source>
        <strain evidence="3">NIES-44</strain>
    </source>
</reference>
<feature type="transmembrane region" description="Helical" evidence="1">
    <location>
        <begin position="27"/>
        <end position="45"/>
    </location>
</feature>
<evidence type="ECO:0000313" key="2">
    <source>
        <dbReference type="EMBL" id="GAL93507.1"/>
    </source>
</evidence>